<gene>
    <name evidence="1" type="ORF">ACFFRN_43870</name>
</gene>
<dbReference type="RefSeq" id="WP_346118167.1">
    <property type="nucleotide sequence ID" value="NZ_BAAAXC010000005.1"/>
</dbReference>
<keyword evidence="2" id="KW-1185">Reference proteome</keyword>
<dbReference type="Pfam" id="PF09889">
    <property type="entry name" value="DUF2116"/>
    <property type="match status" value="1"/>
</dbReference>
<reference evidence="1 2" key="1">
    <citation type="submission" date="2024-09" db="EMBL/GenBank/DDBJ databases">
        <authorList>
            <person name="Sun Q."/>
            <person name="Mori K."/>
        </authorList>
    </citation>
    <scope>NUCLEOTIDE SEQUENCE [LARGE SCALE GENOMIC DNA]</scope>
    <source>
        <strain evidence="1 2">JCM 3323</strain>
    </source>
</reference>
<accession>A0ABV5QDZ0</accession>
<comment type="caution">
    <text evidence="1">The sequence shown here is derived from an EMBL/GenBank/DDBJ whole genome shotgun (WGS) entry which is preliminary data.</text>
</comment>
<dbReference type="InterPro" id="IPR019216">
    <property type="entry name" value="DUF2116_treble_clef"/>
</dbReference>
<name>A0ABV5QDZ0_9ACTN</name>
<evidence type="ECO:0000313" key="1">
    <source>
        <dbReference type="EMBL" id="MFB9533574.1"/>
    </source>
</evidence>
<organism evidence="1 2">
    <name type="scientific">Nonomuraea roseola</name>
    <dbReference type="NCBI Taxonomy" id="46179"/>
    <lineage>
        <taxon>Bacteria</taxon>
        <taxon>Bacillati</taxon>
        <taxon>Actinomycetota</taxon>
        <taxon>Actinomycetes</taxon>
        <taxon>Streptosporangiales</taxon>
        <taxon>Streptosporangiaceae</taxon>
        <taxon>Nonomuraea</taxon>
    </lineage>
</organism>
<dbReference type="EMBL" id="JBHMCE010000019">
    <property type="protein sequence ID" value="MFB9533574.1"/>
    <property type="molecule type" value="Genomic_DNA"/>
</dbReference>
<dbReference type="Proteomes" id="UP001589646">
    <property type="component" value="Unassembled WGS sequence"/>
</dbReference>
<protein>
    <submittedName>
        <fullName evidence="1">DUF2116 family Zn-ribbon domain-containing protein</fullName>
    </submittedName>
</protein>
<sequence length="127" mass="14167">MWAEDAGVVGKVRRCAVCGRPLPAESTVRRRYCSAACGMRAYRARRRAVQREMLAAAVISAEAAAWFEQADARRARLTAWARCPGCGVVVWAGVRRRADAVFCSARCRVRVWRARQSESGQQDDHNV</sequence>
<evidence type="ECO:0000313" key="2">
    <source>
        <dbReference type="Proteomes" id="UP001589646"/>
    </source>
</evidence>
<proteinExistence type="predicted"/>